<organism evidence="1 2">
    <name type="scientific">Campylobacter jejuni</name>
    <dbReference type="NCBI Taxonomy" id="197"/>
    <lineage>
        <taxon>Bacteria</taxon>
        <taxon>Pseudomonadati</taxon>
        <taxon>Campylobacterota</taxon>
        <taxon>Epsilonproteobacteria</taxon>
        <taxon>Campylobacterales</taxon>
        <taxon>Campylobacteraceae</taxon>
        <taxon>Campylobacter</taxon>
    </lineage>
</organism>
<protein>
    <submittedName>
        <fullName evidence="1">Uncharacterized protein</fullName>
    </submittedName>
</protein>
<dbReference type="AlphaFoldDB" id="A0AAX1Z4I9"/>
<sequence length="111" mass="12070">MRLTNPVGQDTLALLVTISGNPPEHRVVYYVDDKAVVQKSFTVSRPGYPLAGFHSDGVWDANSVYNGGADQVTGTTAIFLKKGQTLSTNLPILYYKGRLYGCSTGLFLKIN</sequence>
<gene>
    <name evidence="1" type="ORF">C3I27_03900</name>
</gene>
<comment type="caution">
    <text evidence="1">The sequence shown here is derived from an EMBL/GenBank/DDBJ whole genome shotgun (WGS) entry which is preliminary data.</text>
</comment>
<accession>A0AAX1Z4I9</accession>
<evidence type="ECO:0000313" key="2">
    <source>
        <dbReference type="Proteomes" id="UP000287197"/>
    </source>
</evidence>
<name>A0AAX1Z4I9_CAMJU</name>
<evidence type="ECO:0000313" key="1">
    <source>
        <dbReference type="EMBL" id="RTI48571.1"/>
    </source>
</evidence>
<reference evidence="1" key="2">
    <citation type="journal article" date="2019" name="Appl. Environ. Microbiol.">
        <title>Population genetics and characterization of Campylobacter jejuni isolates in western jackdaws and game birds in Finland.</title>
        <authorList>
            <person name="Kovanen S."/>
            <person name="Rossi M."/>
            <person name="Pohja-Mykra M."/>
            <person name="Nieminen T."/>
            <person name="Raunio-Saarnisto M."/>
            <person name="Sauvala M."/>
            <person name="Fredriksson-Ahomaa M."/>
            <person name="Hanninen M.L."/>
            <person name="Kivisto R."/>
        </authorList>
    </citation>
    <scope>NUCLEOTIDE SEQUENCE</scope>
    <source>
        <strain evidence="1">SO-26</strain>
    </source>
</reference>
<dbReference type="Proteomes" id="UP000287197">
    <property type="component" value="Unassembled WGS sequence"/>
</dbReference>
<proteinExistence type="predicted"/>
<dbReference type="EMBL" id="PQZD01000003">
    <property type="protein sequence ID" value="RTI48571.1"/>
    <property type="molecule type" value="Genomic_DNA"/>
</dbReference>
<reference evidence="1" key="1">
    <citation type="submission" date="2018-01" db="EMBL/GenBank/DDBJ databases">
        <authorList>
            <person name="Kovanen S."/>
            <person name="Nieminen T."/>
            <person name="Pohja-Mykra M."/>
            <person name="Raunio-Saarnisto M."/>
            <person name="Sauvala M."/>
            <person name="Fredriksson-Ahomaa M."/>
            <person name="Hanninen M.-L."/>
            <person name="Kivisto R."/>
        </authorList>
    </citation>
    <scope>NUCLEOTIDE SEQUENCE</scope>
    <source>
        <strain evidence="1">SO-26</strain>
    </source>
</reference>